<reference evidence="2" key="1">
    <citation type="journal article" date="2015" name="Nature">
        <title>Complex archaea that bridge the gap between prokaryotes and eukaryotes.</title>
        <authorList>
            <person name="Spang A."/>
            <person name="Saw J.H."/>
            <person name="Jorgensen S.L."/>
            <person name="Zaremba-Niedzwiedzka K."/>
            <person name="Martijn J."/>
            <person name="Lind A.E."/>
            <person name="van Eijk R."/>
            <person name="Schleper C."/>
            <person name="Guy L."/>
            <person name="Ettema T.J."/>
        </authorList>
    </citation>
    <scope>NUCLEOTIDE SEQUENCE</scope>
</reference>
<protein>
    <submittedName>
        <fullName evidence="2">Uncharacterized protein</fullName>
    </submittedName>
</protein>
<feature type="region of interest" description="Disordered" evidence="1">
    <location>
        <begin position="64"/>
        <end position="86"/>
    </location>
</feature>
<evidence type="ECO:0000256" key="1">
    <source>
        <dbReference type="SAM" id="MobiDB-lite"/>
    </source>
</evidence>
<dbReference type="EMBL" id="LAZR01011708">
    <property type="protein sequence ID" value="KKM60277.1"/>
    <property type="molecule type" value="Genomic_DNA"/>
</dbReference>
<evidence type="ECO:0000313" key="2">
    <source>
        <dbReference type="EMBL" id="KKM60277.1"/>
    </source>
</evidence>
<gene>
    <name evidence="2" type="ORF">LCGC14_1543400</name>
</gene>
<sequence length="145" mass="16103">ETCKKALAPWLVKLDREKKAAADKARLEAEEKQREAQEAIRTADHNNLEERERAEVLLAEAKGAEKTAKRAARDTAKASGGTGKAVSLRSTWHPVLKDATAAARHYWQADRLAMEEFLTGLAEKDVRAGKRDIPGFEVVEERKAV</sequence>
<proteinExistence type="predicted"/>
<accession>A0A0F9LT74</accession>
<name>A0A0F9LT74_9ZZZZ</name>
<dbReference type="AlphaFoldDB" id="A0A0F9LT74"/>
<organism evidence="2">
    <name type="scientific">marine sediment metagenome</name>
    <dbReference type="NCBI Taxonomy" id="412755"/>
    <lineage>
        <taxon>unclassified sequences</taxon>
        <taxon>metagenomes</taxon>
        <taxon>ecological metagenomes</taxon>
    </lineage>
</organism>
<comment type="caution">
    <text evidence="2">The sequence shown here is derived from an EMBL/GenBank/DDBJ whole genome shotgun (WGS) entry which is preliminary data.</text>
</comment>
<feature type="compositionally biased region" description="Basic and acidic residues" evidence="1">
    <location>
        <begin position="64"/>
        <end position="76"/>
    </location>
</feature>
<feature type="non-terminal residue" evidence="2">
    <location>
        <position position="1"/>
    </location>
</feature>